<accession>A0AAN9KNP7</accession>
<dbReference type="AlphaFoldDB" id="A0AAN9KNP7"/>
<evidence type="ECO:0000256" key="2">
    <source>
        <dbReference type="ARBA" id="ARBA00022448"/>
    </source>
</evidence>
<keyword evidence="4 6" id="KW-1133">Transmembrane helix</keyword>
<dbReference type="Pfam" id="PF00083">
    <property type="entry name" value="Sugar_tr"/>
    <property type="match status" value="1"/>
</dbReference>
<keyword evidence="3 6" id="KW-0812">Transmembrane</keyword>
<evidence type="ECO:0000256" key="1">
    <source>
        <dbReference type="ARBA" id="ARBA00004370"/>
    </source>
</evidence>
<dbReference type="GO" id="GO:0016020">
    <property type="term" value="C:membrane"/>
    <property type="evidence" value="ECO:0007669"/>
    <property type="project" value="UniProtKB-SubCell"/>
</dbReference>
<comment type="subcellular location">
    <subcellularLocation>
        <location evidence="1">Membrane</location>
    </subcellularLocation>
</comment>
<evidence type="ECO:0000313" key="8">
    <source>
        <dbReference type="Proteomes" id="UP001359559"/>
    </source>
</evidence>
<reference evidence="7 8" key="1">
    <citation type="submission" date="2024-01" db="EMBL/GenBank/DDBJ databases">
        <title>The genomes of 5 underutilized Papilionoideae crops provide insights into root nodulation and disease resistance.</title>
        <authorList>
            <person name="Yuan L."/>
        </authorList>
    </citation>
    <scope>NUCLEOTIDE SEQUENCE [LARGE SCALE GENOMIC DNA]</scope>
    <source>
        <strain evidence="7">LY-2023</strain>
        <tissue evidence="7">Leaf</tissue>
    </source>
</reference>
<dbReference type="Gene3D" id="1.20.1250.20">
    <property type="entry name" value="MFS general substrate transporter like domains"/>
    <property type="match status" value="1"/>
</dbReference>
<dbReference type="PANTHER" id="PTHR48020:SF38">
    <property type="entry name" value="INOSITOL TRANSPORTER 2-RELATED"/>
    <property type="match status" value="1"/>
</dbReference>
<gene>
    <name evidence="7" type="ORF">RJT34_03833</name>
</gene>
<dbReference type="SUPFAM" id="SSF103473">
    <property type="entry name" value="MFS general substrate transporter"/>
    <property type="match status" value="1"/>
</dbReference>
<evidence type="ECO:0000256" key="3">
    <source>
        <dbReference type="ARBA" id="ARBA00022692"/>
    </source>
</evidence>
<protein>
    <recommendedName>
        <fullName evidence="9">Major facilitator superfamily (MFS) profile domain-containing protein</fullName>
    </recommendedName>
</protein>
<comment type="caution">
    <text evidence="7">The sequence shown here is derived from an EMBL/GenBank/DDBJ whole genome shotgun (WGS) entry which is preliminary data.</text>
</comment>
<dbReference type="InterPro" id="IPR036259">
    <property type="entry name" value="MFS_trans_sf"/>
</dbReference>
<evidence type="ECO:0000256" key="4">
    <source>
        <dbReference type="ARBA" id="ARBA00022989"/>
    </source>
</evidence>
<evidence type="ECO:0000256" key="6">
    <source>
        <dbReference type="SAM" id="Phobius"/>
    </source>
</evidence>
<keyword evidence="8" id="KW-1185">Reference proteome</keyword>
<dbReference type="PANTHER" id="PTHR48020">
    <property type="entry name" value="PROTON MYO-INOSITOL COTRANSPORTER"/>
    <property type="match status" value="1"/>
</dbReference>
<evidence type="ECO:0000313" key="7">
    <source>
        <dbReference type="EMBL" id="KAK7319119.1"/>
    </source>
</evidence>
<evidence type="ECO:0000256" key="5">
    <source>
        <dbReference type="ARBA" id="ARBA00023136"/>
    </source>
</evidence>
<dbReference type="Proteomes" id="UP001359559">
    <property type="component" value="Unassembled WGS sequence"/>
</dbReference>
<keyword evidence="5 6" id="KW-0472">Membrane</keyword>
<name>A0AAN9KNP7_CLITE</name>
<dbReference type="InterPro" id="IPR050814">
    <property type="entry name" value="Myo-inositol_Transporter"/>
</dbReference>
<dbReference type="EMBL" id="JAYKXN010000001">
    <property type="protein sequence ID" value="KAK7319119.1"/>
    <property type="molecule type" value="Genomic_DNA"/>
</dbReference>
<organism evidence="7 8">
    <name type="scientific">Clitoria ternatea</name>
    <name type="common">Butterfly pea</name>
    <dbReference type="NCBI Taxonomy" id="43366"/>
    <lineage>
        <taxon>Eukaryota</taxon>
        <taxon>Viridiplantae</taxon>
        <taxon>Streptophyta</taxon>
        <taxon>Embryophyta</taxon>
        <taxon>Tracheophyta</taxon>
        <taxon>Spermatophyta</taxon>
        <taxon>Magnoliopsida</taxon>
        <taxon>eudicotyledons</taxon>
        <taxon>Gunneridae</taxon>
        <taxon>Pentapetalae</taxon>
        <taxon>rosids</taxon>
        <taxon>fabids</taxon>
        <taxon>Fabales</taxon>
        <taxon>Fabaceae</taxon>
        <taxon>Papilionoideae</taxon>
        <taxon>50 kb inversion clade</taxon>
        <taxon>NPAAA clade</taxon>
        <taxon>indigoferoid/millettioid clade</taxon>
        <taxon>Phaseoleae</taxon>
        <taxon>Clitoria</taxon>
    </lineage>
</organism>
<feature type="transmembrane region" description="Helical" evidence="6">
    <location>
        <begin position="26"/>
        <end position="48"/>
    </location>
</feature>
<dbReference type="GO" id="GO:0005366">
    <property type="term" value="F:myo-inositol:proton symporter activity"/>
    <property type="evidence" value="ECO:0007669"/>
    <property type="project" value="TreeGrafter"/>
</dbReference>
<evidence type="ECO:0008006" key="9">
    <source>
        <dbReference type="Google" id="ProtNLM"/>
    </source>
</evidence>
<keyword evidence="2" id="KW-0813">Transport</keyword>
<dbReference type="InterPro" id="IPR005828">
    <property type="entry name" value="MFS_sugar_transport-like"/>
</dbReference>
<proteinExistence type="predicted"/>
<sequence>MYSNFEEDITQKWKLKLAGFASNQTALLLSLITSGLNAFCSILSIYFIDKTGRKKLAIISVVGFWDPLLLTAIFHQTETTSPLISPTETSRFMVLALVTLQLRTNVDNGIA</sequence>